<reference evidence="2 3" key="1">
    <citation type="submission" date="2014-12" db="EMBL/GenBank/DDBJ databases">
        <title>Comparative genome analysis of Bacillus coagulans HM-08, Clostridium butyricum HM-68, Bacillus subtilis HM-66 and Bacillus licheniformis BL-09.</title>
        <authorList>
            <person name="Zhang H."/>
        </authorList>
    </citation>
    <scope>NUCLEOTIDE SEQUENCE [LARGE SCALE GENOMIC DNA]</scope>
    <source>
        <strain evidence="2 3">HM-66</strain>
    </source>
</reference>
<evidence type="ECO:0000256" key="1">
    <source>
        <dbReference type="SAM" id="MobiDB-lite"/>
    </source>
</evidence>
<proteinExistence type="predicted"/>
<protein>
    <submittedName>
        <fullName evidence="2">Uncharacterized protein</fullName>
    </submittedName>
</protein>
<evidence type="ECO:0000313" key="3">
    <source>
        <dbReference type="Proteomes" id="UP000032247"/>
    </source>
</evidence>
<gene>
    <name evidence="2" type="ORF">SC09_Contig17orf00306</name>
</gene>
<comment type="caution">
    <text evidence="2">The sequence shown here is derived from an EMBL/GenBank/DDBJ whole genome shotgun (WGS) entry which is preliminary data.</text>
</comment>
<accession>A0A0D1IV31</accession>
<evidence type="ECO:0000313" key="2">
    <source>
        <dbReference type="EMBL" id="KIU13138.1"/>
    </source>
</evidence>
<feature type="compositionally biased region" description="Polar residues" evidence="1">
    <location>
        <begin position="28"/>
        <end position="38"/>
    </location>
</feature>
<organism evidence="2 3">
    <name type="scientific">Bacillus subtilis</name>
    <dbReference type="NCBI Taxonomy" id="1423"/>
    <lineage>
        <taxon>Bacteria</taxon>
        <taxon>Bacillati</taxon>
        <taxon>Bacillota</taxon>
        <taxon>Bacilli</taxon>
        <taxon>Bacillales</taxon>
        <taxon>Bacillaceae</taxon>
        <taxon>Bacillus</taxon>
    </lineage>
</organism>
<feature type="region of interest" description="Disordered" evidence="1">
    <location>
        <begin position="19"/>
        <end position="38"/>
    </location>
</feature>
<name>A0A0D1IV31_BACIU</name>
<dbReference type="AlphaFoldDB" id="A0A0D1IV31"/>
<dbReference type="Proteomes" id="UP000032247">
    <property type="component" value="Unassembled WGS sequence"/>
</dbReference>
<sequence>MKSEKLRMVKGKAQDYRVSEYGEGVSGDGNSFKKSSAA</sequence>
<dbReference type="EMBL" id="JXBC01000001">
    <property type="protein sequence ID" value="KIU13138.1"/>
    <property type="molecule type" value="Genomic_DNA"/>
</dbReference>